<reference evidence="1" key="2">
    <citation type="journal article" date="2015" name="Fish Shellfish Immunol.">
        <title>Early steps in the European eel (Anguilla anguilla)-Vibrio vulnificus interaction in the gills: Role of the RtxA13 toxin.</title>
        <authorList>
            <person name="Callol A."/>
            <person name="Pajuelo D."/>
            <person name="Ebbesson L."/>
            <person name="Teles M."/>
            <person name="MacKenzie S."/>
            <person name="Amaro C."/>
        </authorList>
    </citation>
    <scope>NUCLEOTIDE SEQUENCE</scope>
</reference>
<protein>
    <submittedName>
        <fullName evidence="1">Uncharacterized protein</fullName>
    </submittedName>
</protein>
<dbReference type="AlphaFoldDB" id="A0A0E9TMD9"/>
<reference evidence="1" key="1">
    <citation type="submission" date="2014-11" db="EMBL/GenBank/DDBJ databases">
        <authorList>
            <person name="Amaro Gonzalez C."/>
        </authorList>
    </citation>
    <scope>NUCLEOTIDE SEQUENCE</scope>
</reference>
<sequence length="77" mass="8905">MCIQSLNRIVGNMNKASFSEFYQHEFPWFTQSLLGQINKKVCVKAITYPHCTSLKKIKQRVLLCLICSSMILITEVH</sequence>
<name>A0A0E9TMD9_ANGAN</name>
<evidence type="ECO:0000313" key="1">
    <source>
        <dbReference type="EMBL" id="JAH54751.1"/>
    </source>
</evidence>
<proteinExistence type="predicted"/>
<accession>A0A0E9TMD9</accession>
<dbReference type="EMBL" id="GBXM01053826">
    <property type="protein sequence ID" value="JAH54751.1"/>
    <property type="molecule type" value="Transcribed_RNA"/>
</dbReference>
<organism evidence="1">
    <name type="scientific">Anguilla anguilla</name>
    <name type="common">European freshwater eel</name>
    <name type="synonym">Muraena anguilla</name>
    <dbReference type="NCBI Taxonomy" id="7936"/>
    <lineage>
        <taxon>Eukaryota</taxon>
        <taxon>Metazoa</taxon>
        <taxon>Chordata</taxon>
        <taxon>Craniata</taxon>
        <taxon>Vertebrata</taxon>
        <taxon>Euteleostomi</taxon>
        <taxon>Actinopterygii</taxon>
        <taxon>Neopterygii</taxon>
        <taxon>Teleostei</taxon>
        <taxon>Anguilliformes</taxon>
        <taxon>Anguillidae</taxon>
        <taxon>Anguilla</taxon>
    </lineage>
</organism>